<reference evidence="3 4" key="1">
    <citation type="submission" date="2020-08" db="EMBL/GenBank/DDBJ databases">
        <title>Genomic Encyclopedia of Archaeal and Bacterial Type Strains, Phase II (KMG-II): from individual species to whole genera.</title>
        <authorList>
            <person name="Goeker M."/>
        </authorList>
    </citation>
    <scope>NUCLEOTIDE SEQUENCE [LARGE SCALE GENOMIC DNA]</scope>
    <source>
        <strain evidence="3 4">DSM 43850</strain>
    </source>
</reference>
<gene>
    <name evidence="3" type="ORF">BC739_006709</name>
</gene>
<sequence length="218" mass="22908">MLVPVAVLAVSSTADHPADTARSSSSPGGVLVSADRVPDAGAVSGSVGQLAALTVAEPHSMAGFSRERFGPGWLGQPGGCTTREAVLRRQGTGVTEVGHCHLAGAWTSPYDGLTTTDPSGLDVDDVVPLADAWRSGADSWPDGERVAFHNDLANPQLLAVSAASNRGKGDKDPSQWKPLARGFWCTYALDWVEVKTRYRLSTTRAEHDALAEMLTTCP</sequence>
<name>A0ABR6BRE2_9PSEU</name>
<dbReference type="Pfam" id="PF07510">
    <property type="entry name" value="GmrSD_C"/>
    <property type="match status" value="1"/>
</dbReference>
<dbReference type="PANTHER" id="PTHR24094:SF15">
    <property type="entry name" value="AMP-DEPENDENT SYNTHETASE_LIGASE DOMAIN-CONTAINING PROTEIN-RELATED"/>
    <property type="match status" value="1"/>
</dbReference>
<protein>
    <recommendedName>
        <fullName evidence="2">GmrSD restriction endonucleases C-terminal domain-containing protein</fullName>
    </recommendedName>
</protein>
<dbReference type="EMBL" id="JACJID010000005">
    <property type="protein sequence ID" value="MBA8929491.1"/>
    <property type="molecule type" value="Genomic_DNA"/>
</dbReference>
<evidence type="ECO:0000259" key="2">
    <source>
        <dbReference type="Pfam" id="PF07510"/>
    </source>
</evidence>
<comment type="caution">
    <text evidence="3">The sequence shown here is derived from an EMBL/GenBank/DDBJ whole genome shotgun (WGS) entry which is preliminary data.</text>
</comment>
<proteinExistence type="predicted"/>
<dbReference type="PANTHER" id="PTHR24094">
    <property type="entry name" value="SECRETED PROTEIN"/>
    <property type="match status" value="1"/>
</dbReference>
<evidence type="ECO:0000256" key="1">
    <source>
        <dbReference type="SAM" id="MobiDB-lite"/>
    </source>
</evidence>
<dbReference type="RefSeq" id="WP_182839406.1">
    <property type="nucleotide sequence ID" value="NZ_BAAABQ010000004.1"/>
</dbReference>
<evidence type="ECO:0000313" key="3">
    <source>
        <dbReference type="EMBL" id="MBA8929491.1"/>
    </source>
</evidence>
<accession>A0ABR6BRE2</accession>
<dbReference type="InterPro" id="IPR011089">
    <property type="entry name" value="GmrSD_C"/>
</dbReference>
<evidence type="ECO:0000313" key="4">
    <source>
        <dbReference type="Proteomes" id="UP000517916"/>
    </source>
</evidence>
<organism evidence="3 4">
    <name type="scientific">Kutzneria viridogrisea</name>
    <dbReference type="NCBI Taxonomy" id="47990"/>
    <lineage>
        <taxon>Bacteria</taxon>
        <taxon>Bacillati</taxon>
        <taxon>Actinomycetota</taxon>
        <taxon>Actinomycetes</taxon>
        <taxon>Pseudonocardiales</taxon>
        <taxon>Pseudonocardiaceae</taxon>
        <taxon>Kutzneria</taxon>
    </lineage>
</organism>
<feature type="region of interest" description="Disordered" evidence="1">
    <location>
        <begin position="13"/>
        <end position="32"/>
    </location>
</feature>
<feature type="domain" description="GmrSD restriction endonucleases C-terminal" evidence="2">
    <location>
        <begin position="120"/>
        <end position="213"/>
    </location>
</feature>
<dbReference type="Proteomes" id="UP000517916">
    <property type="component" value="Unassembled WGS sequence"/>
</dbReference>
<keyword evidence="4" id="KW-1185">Reference proteome</keyword>